<protein>
    <submittedName>
        <fullName evidence="1">Uncharacterized protein</fullName>
    </submittedName>
</protein>
<gene>
    <name evidence="1" type="ORF">BLA18112_03868</name>
</gene>
<proteinExistence type="predicted"/>
<dbReference type="RefSeq" id="WP_175044926.1">
    <property type="nucleotide sequence ID" value="NZ_CABVQI010000011.1"/>
</dbReference>
<organism evidence="1 2">
    <name type="scientific">Burkholderia lata (strain ATCC 17760 / DSM 23089 / LMG 22485 / NCIMB 9086 / R18194 / 383)</name>
    <dbReference type="NCBI Taxonomy" id="482957"/>
    <lineage>
        <taxon>Bacteria</taxon>
        <taxon>Pseudomonadati</taxon>
        <taxon>Pseudomonadota</taxon>
        <taxon>Betaproteobacteria</taxon>
        <taxon>Burkholderiales</taxon>
        <taxon>Burkholderiaceae</taxon>
        <taxon>Burkholderia</taxon>
        <taxon>Burkholderia cepacia complex</taxon>
    </lineage>
</organism>
<dbReference type="EMBL" id="CABVQI010000011">
    <property type="protein sequence ID" value="VWC99193.1"/>
    <property type="molecule type" value="Genomic_DNA"/>
</dbReference>
<sequence>MAAKLYRTNDVAASIRKAHEAFTHVTCCRSYASLRPPFFRSERLDVAPIYSYASWVPESAAQLERWRAGGGVLISRDSMPDAAGETDVMVLAECPFSMARITRAAGVTREHVVIPVPIWRIHDEAIDARTPPVETLREIWKVCRGKRMTDQDLADATGIPRSRLQYMRARLRPREEWEMRPRLAPDAAALLPAWNWLIGDGAGCTTERKAVRLAGHRAAVRELARRGHIALTKHQVYDATEPVWQRLEGKRFQALADLAAVRAVVESLPDHISS</sequence>
<evidence type="ECO:0000313" key="2">
    <source>
        <dbReference type="Proteomes" id="UP000494274"/>
    </source>
</evidence>
<dbReference type="Proteomes" id="UP000494274">
    <property type="component" value="Unassembled WGS sequence"/>
</dbReference>
<accession>A0A6P2WQX2</accession>
<name>A0A6P2WQX2_BURL3</name>
<evidence type="ECO:0000313" key="1">
    <source>
        <dbReference type="EMBL" id="VWC99193.1"/>
    </source>
</evidence>
<dbReference type="AlphaFoldDB" id="A0A6P2WQX2"/>
<reference evidence="1 2" key="1">
    <citation type="submission" date="2019-09" db="EMBL/GenBank/DDBJ databases">
        <authorList>
            <person name="Depoorter E."/>
        </authorList>
    </citation>
    <scope>NUCLEOTIDE SEQUENCE [LARGE SCALE GENOMIC DNA]</scope>
    <source>
        <strain evidence="1">R-18112</strain>
    </source>
</reference>